<keyword evidence="2" id="KW-1185">Reference proteome</keyword>
<accession>A0A172WFA7</accession>
<name>A0A172WFA7_9EURY</name>
<dbReference type="GeneID" id="28494903"/>
<sequence>MDGQNKALPNFIFILLLSPLATAQAAADSPFYNVSETLLYWNGNGYLPVIEPGTGDIILASVG</sequence>
<dbReference type="KEGG" id="tpie:A7C91_01875"/>
<protein>
    <submittedName>
        <fullName evidence="1">Uncharacterized protein</fullName>
    </submittedName>
</protein>
<gene>
    <name evidence="1" type="ORF">A7C91_01875</name>
</gene>
<dbReference type="RefSeq" id="WP_068664415.1">
    <property type="nucleotide sequence ID" value="NZ_CP015520.1"/>
</dbReference>
<evidence type="ECO:0000313" key="2">
    <source>
        <dbReference type="Proteomes" id="UP000076969"/>
    </source>
</evidence>
<reference evidence="2" key="1">
    <citation type="journal article" date="2016" name="Syst. Appl. Microbiol.">
        <title>Thermococcus piezophilus sp. nov., a novel hyperthermophilic and piezophilic archaeon with a broad pressure range for growth, isolated from a deepest hydrothermal vent at the Mid-Cayman Rise.</title>
        <authorList>
            <person name="Dalmasso C."/>
            <person name="Oger P."/>
            <person name="Selva G."/>
            <person name="Courtine D."/>
            <person name="L'Haridon S."/>
            <person name="Garlaschelli A."/>
            <person name="Roussel E."/>
            <person name="Miyazaki J."/>
            <person name="Reveillaud J."/>
            <person name="Jebbar M."/>
            <person name="Takai K."/>
            <person name="Maignien L."/>
            <person name="Alain K."/>
        </authorList>
    </citation>
    <scope>NUCLEOTIDE SEQUENCE [LARGE SCALE GENOMIC DNA]</scope>
    <source>
        <strain evidence="2">CDGS</strain>
    </source>
</reference>
<dbReference type="Proteomes" id="UP000076969">
    <property type="component" value="Chromosome"/>
</dbReference>
<dbReference type="EMBL" id="CP015520">
    <property type="protein sequence ID" value="ANF22075.1"/>
    <property type="molecule type" value="Genomic_DNA"/>
</dbReference>
<organism evidence="1 2">
    <name type="scientific">Thermococcus piezophilus</name>
    <dbReference type="NCBI Taxonomy" id="1712654"/>
    <lineage>
        <taxon>Archaea</taxon>
        <taxon>Methanobacteriati</taxon>
        <taxon>Methanobacteriota</taxon>
        <taxon>Thermococci</taxon>
        <taxon>Thermococcales</taxon>
        <taxon>Thermococcaceae</taxon>
        <taxon>Thermococcus</taxon>
    </lineage>
</organism>
<evidence type="ECO:0000313" key="1">
    <source>
        <dbReference type="EMBL" id="ANF22075.1"/>
    </source>
</evidence>
<proteinExistence type="predicted"/>
<dbReference type="AlphaFoldDB" id="A0A172WFA7"/>